<dbReference type="EMBL" id="JAMYPJ010000007">
    <property type="protein sequence ID" value="MER8932748.1"/>
    <property type="molecule type" value="Genomic_DNA"/>
</dbReference>
<reference evidence="1 2" key="1">
    <citation type="journal article" date="2024" name="Proc. Natl. Acad. Sci. U.S.A.">
        <title>The evolutionary genomics of adaptation to stress in wild rhizobium bacteria.</title>
        <authorList>
            <person name="Kehlet-Delgado H."/>
            <person name="Montoya A.P."/>
            <person name="Jensen K.T."/>
            <person name="Wendlandt C.E."/>
            <person name="Dexheimer C."/>
            <person name="Roberts M."/>
            <person name="Torres Martinez L."/>
            <person name="Friesen M.L."/>
            <person name="Griffitts J.S."/>
            <person name="Porter S.S."/>
        </authorList>
    </citation>
    <scope>NUCLEOTIDE SEQUENCE [LARGE SCALE GENOMIC DNA]</scope>
    <source>
        <strain evidence="1 2">M0729</strain>
    </source>
</reference>
<keyword evidence="2" id="KW-1185">Reference proteome</keyword>
<protein>
    <submittedName>
        <fullName evidence="1">Type II toxin-antitoxin system RelE/ParE family toxin</fullName>
    </submittedName>
</protein>
<organism evidence="1 2">
    <name type="scientific">Mesorhizobium opportunistum</name>
    <dbReference type="NCBI Taxonomy" id="593909"/>
    <lineage>
        <taxon>Bacteria</taxon>
        <taxon>Pseudomonadati</taxon>
        <taxon>Pseudomonadota</taxon>
        <taxon>Alphaproteobacteria</taxon>
        <taxon>Hyphomicrobiales</taxon>
        <taxon>Phyllobacteriaceae</taxon>
        <taxon>Mesorhizobium</taxon>
    </lineage>
</organism>
<dbReference type="Proteomes" id="UP001464387">
    <property type="component" value="Unassembled WGS sequence"/>
</dbReference>
<name>A0ABV1YC40_9HYPH</name>
<evidence type="ECO:0000313" key="1">
    <source>
        <dbReference type="EMBL" id="MER8932748.1"/>
    </source>
</evidence>
<dbReference type="Gene3D" id="3.30.2310.20">
    <property type="entry name" value="RelE-like"/>
    <property type="match status" value="1"/>
</dbReference>
<sequence length="62" mass="7073">MALSMFPERGIVRDAIGSGVRVVGFERRASILFRVDAEQVLILRILYGGQDYPTYYVDETDF</sequence>
<dbReference type="RefSeq" id="WP_287270782.1">
    <property type="nucleotide sequence ID" value="NZ_JAMYMY010000008.1"/>
</dbReference>
<evidence type="ECO:0000313" key="2">
    <source>
        <dbReference type="Proteomes" id="UP001464387"/>
    </source>
</evidence>
<dbReference type="InterPro" id="IPR035093">
    <property type="entry name" value="RelE/ParE_toxin_dom_sf"/>
</dbReference>
<proteinExistence type="predicted"/>
<gene>
    <name evidence="1" type="ORF">NKI33_07195</name>
</gene>
<comment type="caution">
    <text evidence="1">The sequence shown here is derived from an EMBL/GenBank/DDBJ whole genome shotgun (WGS) entry which is preliminary data.</text>
</comment>
<accession>A0ABV1YC40</accession>